<protein>
    <submittedName>
        <fullName evidence="2">Uncharacterized protein</fullName>
    </submittedName>
</protein>
<sequence>MSELFEQIWSAVKDLPDMHWQDVAARGCAEDTAKRYLRLWLREGRVRPSRVGPTGKRFYRPAHLPPAGLEPASGEATPEGNMWRAMRQLRQFSPTDLAAHANAGGVAVTVEKARAYCRHLLGSGHLKVRQTAIPGQREALYQILEDTGPRPPKAVRLAGILDPNTGAFTPAKGGAA</sequence>
<dbReference type="RefSeq" id="WP_377066933.1">
    <property type="nucleotide sequence ID" value="NZ_JBHMEC010000004.1"/>
</dbReference>
<comment type="caution">
    <text evidence="2">The sequence shown here is derived from an EMBL/GenBank/DDBJ whole genome shotgun (WGS) entry which is preliminary data.</text>
</comment>
<evidence type="ECO:0000313" key="3">
    <source>
        <dbReference type="Proteomes" id="UP001589670"/>
    </source>
</evidence>
<evidence type="ECO:0000313" key="2">
    <source>
        <dbReference type="EMBL" id="MFB9148728.1"/>
    </source>
</evidence>
<proteinExistence type="predicted"/>
<dbReference type="Proteomes" id="UP001589670">
    <property type="component" value="Unassembled WGS sequence"/>
</dbReference>
<evidence type="ECO:0000256" key="1">
    <source>
        <dbReference type="SAM" id="MobiDB-lite"/>
    </source>
</evidence>
<reference evidence="2 3" key="1">
    <citation type="submission" date="2024-09" db="EMBL/GenBank/DDBJ databases">
        <authorList>
            <person name="Sun Q."/>
            <person name="Mori K."/>
        </authorList>
    </citation>
    <scope>NUCLEOTIDE SEQUENCE [LARGE SCALE GENOMIC DNA]</scope>
    <source>
        <strain evidence="2 3">CECT 9424</strain>
    </source>
</reference>
<dbReference type="EMBL" id="JBHMEC010000004">
    <property type="protein sequence ID" value="MFB9148728.1"/>
    <property type="molecule type" value="Genomic_DNA"/>
</dbReference>
<gene>
    <name evidence="2" type="ORF">ACFFU4_03055</name>
</gene>
<feature type="region of interest" description="Disordered" evidence="1">
    <location>
        <begin position="52"/>
        <end position="77"/>
    </location>
</feature>
<name>A0ABV5HWG4_9RHOB</name>
<accession>A0ABV5HWG4</accession>
<keyword evidence="3" id="KW-1185">Reference proteome</keyword>
<organism evidence="2 3">
    <name type="scientific">Roseovarius ramblicola</name>
    <dbReference type="NCBI Taxonomy" id="2022336"/>
    <lineage>
        <taxon>Bacteria</taxon>
        <taxon>Pseudomonadati</taxon>
        <taxon>Pseudomonadota</taxon>
        <taxon>Alphaproteobacteria</taxon>
        <taxon>Rhodobacterales</taxon>
        <taxon>Roseobacteraceae</taxon>
        <taxon>Roseovarius</taxon>
    </lineage>
</organism>